<gene>
    <name evidence="1" type="ORF">SAMN04488008_102661</name>
</gene>
<dbReference type="AlphaFoldDB" id="A0A1H7LX21"/>
<sequence length="285" mass="31826">MNISHKSFKIYSFSQHTEVYLILERVFASNGINYYLIGANARDVALYKAGAKPSRATADIDFAVMVPDHASFEALKKEIKQHGFVDTKVQMPYRLFHTKSNTVIDFLPYGQIAQDHTVSFTERQIALSTVGMTEVASATEVFKHPEGFSIPVSPSHGLVILKLIAWSEKPSRTKDLGDIAALLESAWPLYEPELFVEDSAYADLFDAEEFETSTAAAEVMGRKMQEVLQLNDALRINILSMFETELANEIGPISIAIATAMDRNIEFAQNILKAIHKGITQNHRL</sequence>
<evidence type="ECO:0000313" key="2">
    <source>
        <dbReference type="Proteomes" id="UP000198990"/>
    </source>
</evidence>
<evidence type="ECO:0000313" key="1">
    <source>
        <dbReference type="EMBL" id="SEL03530.1"/>
    </source>
</evidence>
<dbReference type="Proteomes" id="UP000198990">
    <property type="component" value="Unassembled WGS sequence"/>
</dbReference>
<dbReference type="GO" id="GO:0016740">
    <property type="term" value="F:transferase activity"/>
    <property type="evidence" value="ECO:0007669"/>
    <property type="project" value="UniProtKB-KW"/>
</dbReference>
<keyword evidence="2" id="KW-1185">Reference proteome</keyword>
<dbReference type="RefSeq" id="WP_091621722.1">
    <property type="nucleotide sequence ID" value="NZ_FNZN01000002.1"/>
</dbReference>
<keyword evidence="1" id="KW-0808">Transferase</keyword>
<dbReference type="Gene3D" id="3.30.460.40">
    <property type="match status" value="1"/>
</dbReference>
<dbReference type="OrthoDB" id="5918411at2"/>
<dbReference type="EMBL" id="FNZN01000002">
    <property type="protein sequence ID" value="SEL03530.1"/>
    <property type="molecule type" value="Genomic_DNA"/>
</dbReference>
<accession>A0A1H7LX21</accession>
<dbReference type="Pfam" id="PF08843">
    <property type="entry name" value="AbiEii"/>
    <property type="match status" value="1"/>
</dbReference>
<organism evidence="1 2">
    <name type="scientific">Maribacter orientalis</name>
    <dbReference type="NCBI Taxonomy" id="228957"/>
    <lineage>
        <taxon>Bacteria</taxon>
        <taxon>Pseudomonadati</taxon>
        <taxon>Bacteroidota</taxon>
        <taxon>Flavobacteriia</taxon>
        <taxon>Flavobacteriales</taxon>
        <taxon>Flavobacteriaceae</taxon>
        <taxon>Maribacter</taxon>
    </lineage>
</organism>
<dbReference type="STRING" id="228957.SAMN04488008_102661"/>
<dbReference type="InterPro" id="IPR014942">
    <property type="entry name" value="AbiEii"/>
</dbReference>
<reference evidence="2" key="1">
    <citation type="submission" date="2016-10" db="EMBL/GenBank/DDBJ databases">
        <authorList>
            <person name="Varghese N."/>
            <person name="Submissions S."/>
        </authorList>
    </citation>
    <scope>NUCLEOTIDE SEQUENCE [LARGE SCALE GENOMIC DNA]</scope>
    <source>
        <strain evidence="2">DSM 16471</strain>
    </source>
</reference>
<protein>
    <submittedName>
        <fullName evidence="1">Predicted nucleotidyltransferase</fullName>
    </submittedName>
</protein>
<name>A0A1H7LX21_9FLAO</name>
<proteinExistence type="predicted"/>